<organism evidence="2 3">
    <name type="scientific">Acetobacterium malicum</name>
    <dbReference type="NCBI Taxonomy" id="52692"/>
    <lineage>
        <taxon>Bacteria</taxon>
        <taxon>Bacillati</taxon>
        <taxon>Bacillota</taxon>
        <taxon>Clostridia</taxon>
        <taxon>Eubacteriales</taxon>
        <taxon>Eubacteriaceae</taxon>
        <taxon>Acetobacterium</taxon>
    </lineage>
</organism>
<reference evidence="2 3" key="1">
    <citation type="journal article" date="2020" name="mSystems">
        <title>Defining Genomic and Predicted Metabolic Features of the Acetobacterium Genus.</title>
        <authorList>
            <person name="Ross D.E."/>
            <person name="Marshall C.W."/>
            <person name="Gulliver D."/>
            <person name="May H.D."/>
            <person name="Norman R.S."/>
        </authorList>
    </citation>
    <scope>NUCLEOTIDE SEQUENCE [LARGE SCALE GENOMIC DNA]</scope>
    <source>
        <strain evidence="2 3">DSM 4132</strain>
    </source>
</reference>
<proteinExistence type="predicted"/>
<dbReference type="InterPro" id="IPR009057">
    <property type="entry name" value="Homeodomain-like_sf"/>
</dbReference>
<dbReference type="RefSeq" id="WP_186895193.1">
    <property type="nucleotide sequence ID" value="NZ_WJBE01000021.1"/>
</dbReference>
<sequence length="121" mass="14120">MTKKYDKEFKFKAIRYYNENKKIGMSGCAKNLGIAASTLGNWIEKFQDTQDTQDTQVIENNGSFNYALVESKDIERFKQKIRQAQDSLDDLKKTLDSWEITVTIFEVAKTKTVRNEKYCQI</sequence>
<dbReference type="InterPro" id="IPR002514">
    <property type="entry name" value="Transposase_8"/>
</dbReference>
<gene>
    <name evidence="2" type="ORF">GH811_15970</name>
</gene>
<accession>A0ABR6Z115</accession>
<dbReference type="Pfam" id="PF01527">
    <property type="entry name" value="HTH_Tnp_1"/>
    <property type="match status" value="1"/>
</dbReference>
<evidence type="ECO:0000256" key="1">
    <source>
        <dbReference type="SAM" id="Coils"/>
    </source>
</evidence>
<comment type="caution">
    <text evidence="2">The sequence shown here is derived from an EMBL/GenBank/DDBJ whole genome shotgun (WGS) entry which is preliminary data.</text>
</comment>
<dbReference type="SUPFAM" id="SSF46689">
    <property type="entry name" value="Homeodomain-like"/>
    <property type="match status" value="1"/>
</dbReference>
<keyword evidence="3" id="KW-1185">Reference proteome</keyword>
<evidence type="ECO:0000313" key="2">
    <source>
        <dbReference type="EMBL" id="MBC3901114.1"/>
    </source>
</evidence>
<keyword evidence="1" id="KW-0175">Coiled coil</keyword>
<evidence type="ECO:0000313" key="3">
    <source>
        <dbReference type="Proteomes" id="UP000622405"/>
    </source>
</evidence>
<name>A0ABR6Z115_9FIRM</name>
<dbReference type="Proteomes" id="UP000622405">
    <property type="component" value="Unassembled WGS sequence"/>
</dbReference>
<dbReference type="EMBL" id="WJBE01000021">
    <property type="protein sequence ID" value="MBC3901114.1"/>
    <property type="molecule type" value="Genomic_DNA"/>
</dbReference>
<feature type="coiled-coil region" evidence="1">
    <location>
        <begin position="74"/>
        <end position="101"/>
    </location>
</feature>
<dbReference type="Gene3D" id="1.10.10.60">
    <property type="entry name" value="Homeodomain-like"/>
    <property type="match status" value="1"/>
</dbReference>
<protein>
    <submittedName>
        <fullName evidence="2">Transposase</fullName>
    </submittedName>
</protein>